<evidence type="ECO:0000256" key="1">
    <source>
        <dbReference type="ARBA" id="ARBA00023125"/>
    </source>
</evidence>
<name>A0ABC9QVN9_BACMY</name>
<evidence type="ECO:0000313" key="3">
    <source>
        <dbReference type="EMBL" id="EJR30895.1"/>
    </source>
</evidence>
<dbReference type="RefSeq" id="WP_002169606.1">
    <property type="nucleotide sequence ID" value="NZ_JH792252.1"/>
</dbReference>
<protein>
    <recommendedName>
        <fullName evidence="2">HTH cro/C1-type domain-containing protein</fullName>
    </recommendedName>
</protein>
<comment type="caution">
    <text evidence="3">The sequence shown here is derived from an EMBL/GenBank/DDBJ whole genome shotgun (WGS) entry which is preliminary data.</text>
</comment>
<dbReference type="Gene3D" id="1.10.260.40">
    <property type="entry name" value="lambda repressor-like DNA-binding domains"/>
    <property type="match status" value="1"/>
</dbReference>
<dbReference type="Proteomes" id="UP000006976">
    <property type="component" value="Unassembled WGS sequence"/>
</dbReference>
<dbReference type="SMART" id="SM00530">
    <property type="entry name" value="HTH_XRE"/>
    <property type="match status" value="1"/>
</dbReference>
<sequence length="130" mass="15179">MENNIFGKNIKKLRVIKGLSRKEFADAINTPYSTVSSWESGEKTPKIERIPAIAKFFNVSESQLLHHPMSDTEIFEKSDFGTDPIERMAKILIEKYRNIPEEHKPRIEKEILRIAHLLQIEIEMESQNKK</sequence>
<keyword evidence="1" id="KW-0238">DNA-binding</keyword>
<dbReference type="CDD" id="cd00093">
    <property type="entry name" value="HTH_XRE"/>
    <property type="match status" value="1"/>
</dbReference>
<dbReference type="PANTHER" id="PTHR46558:SF11">
    <property type="entry name" value="HTH-TYPE TRANSCRIPTIONAL REGULATOR XRE"/>
    <property type="match status" value="1"/>
</dbReference>
<proteinExistence type="predicted"/>
<dbReference type="GO" id="GO:0003677">
    <property type="term" value="F:DNA binding"/>
    <property type="evidence" value="ECO:0007669"/>
    <property type="project" value="UniProtKB-KW"/>
</dbReference>
<dbReference type="PROSITE" id="PS50943">
    <property type="entry name" value="HTH_CROC1"/>
    <property type="match status" value="1"/>
</dbReference>
<dbReference type="SUPFAM" id="SSF47413">
    <property type="entry name" value="lambda repressor-like DNA-binding domains"/>
    <property type="match status" value="1"/>
</dbReference>
<dbReference type="AlphaFoldDB" id="A0ABC9QVN9"/>
<gene>
    <name evidence="3" type="ORF">III_05518</name>
</gene>
<dbReference type="InterPro" id="IPR001387">
    <property type="entry name" value="Cro/C1-type_HTH"/>
</dbReference>
<dbReference type="InterPro" id="IPR010982">
    <property type="entry name" value="Lambda_DNA-bd_dom_sf"/>
</dbReference>
<dbReference type="Pfam" id="PF01381">
    <property type="entry name" value="HTH_3"/>
    <property type="match status" value="1"/>
</dbReference>
<feature type="domain" description="HTH cro/C1-type" evidence="2">
    <location>
        <begin position="10"/>
        <end position="64"/>
    </location>
</feature>
<dbReference type="EMBL" id="AHEV01000044">
    <property type="protein sequence ID" value="EJR30895.1"/>
    <property type="molecule type" value="Genomic_DNA"/>
</dbReference>
<dbReference type="PANTHER" id="PTHR46558">
    <property type="entry name" value="TRACRIPTIONAL REGULATORY PROTEIN-RELATED-RELATED"/>
    <property type="match status" value="1"/>
</dbReference>
<reference evidence="3 4" key="1">
    <citation type="submission" date="2012-04" db="EMBL/GenBank/DDBJ databases">
        <title>The Genome Sequence of Bacillus cereus VD078.</title>
        <authorList>
            <consortium name="The Broad Institute Genome Sequencing Platform"/>
            <consortium name="The Broad Institute Genome Sequencing Center for Infectious Disease"/>
            <person name="Feldgarden M."/>
            <person name="Van der Auwera G.A."/>
            <person name="Mahillon J."/>
            <person name="Duprez V."/>
            <person name="Timmery S."/>
            <person name="Mattelet C."/>
            <person name="Dierick K."/>
            <person name="Sun M."/>
            <person name="Yu Z."/>
            <person name="Zhu L."/>
            <person name="Hu X."/>
            <person name="Shank E.B."/>
            <person name="Swiecicka I."/>
            <person name="Hansen B.M."/>
            <person name="Andrup L."/>
            <person name="Young S.K."/>
            <person name="Zeng Q."/>
            <person name="Gargeya S."/>
            <person name="Fitzgerald M."/>
            <person name="Haas B."/>
            <person name="Abouelleil A."/>
            <person name="Alvarado L."/>
            <person name="Arachchi H.M."/>
            <person name="Berlin A."/>
            <person name="Chapman S.B."/>
            <person name="Goldberg J."/>
            <person name="Griggs A."/>
            <person name="Gujja S."/>
            <person name="Hansen M."/>
            <person name="Howarth C."/>
            <person name="Imamovic A."/>
            <person name="Larimer J."/>
            <person name="McCowen C."/>
            <person name="Montmayeur A."/>
            <person name="Murphy C."/>
            <person name="Neiman D."/>
            <person name="Pearson M."/>
            <person name="Priest M."/>
            <person name="Roberts A."/>
            <person name="Saif S."/>
            <person name="Shea T."/>
            <person name="Sisk P."/>
            <person name="Sykes S."/>
            <person name="Wortman J."/>
            <person name="Nusbaum C."/>
            <person name="Birren B."/>
        </authorList>
    </citation>
    <scope>NUCLEOTIDE SEQUENCE [LARGE SCALE GENOMIC DNA]</scope>
    <source>
        <strain evidence="3 4">VD078</strain>
    </source>
</reference>
<organism evidence="3 4">
    <name type="scientific">Bacillus mycoides</name>
    <dbReference type="NCBI Taxonomy" id="1405"/>
    <lineage>
        <taxon>Bacteria</taxon>
        <taxon>Bacillati</taxon>
        <taxon>Bacillota</taxon>
        <taxon>Bacilli</taxon>
        <taxon>Bacillales</taxon>
        <taxon>Bacillaceae</taxon>
        <taxon>Bacillus</taxon>
        <taxon>Bacillus cereus group</taxon>
    </lineage>
</organism>
<accession>A0ABC9QVN9</accession>
<evidence type="ECO:0000259" key="2">
    <source>
        <dbReference type="PROSITE" id="PS50943"/>
    </source>
</evidence>
<evidence type="ECO:0000313" key="4">
    <source>
        <dbReference type="Proteomes" id="UP000006976"/>
    </source>
</evidence>